<organism evidence="2 3">
    <name type="scientific">Dickeya poaceiphila</name>
    <dbReference type="NCBI Taxonomy" id="568768"/>
    <lineage>
        <taxon>Bacteria</taxon>
        <taxon>Pseudomonadati</taxon>
        <taxon>Pseudomonadota</taxon>
        <taxon>Gammaproteobacteria</taxon>
        <taxon>Enterobacterales</taxon>
        <taxon>Pectobacteriaceae</taxon>
        <taxon>Dickeya</taxon>
    </lineage>
</organism>
<feature type="compositionally biased region" description="Polar residues" evidence="1">
    <location>
        <begin position="66"/>
        <end position="81"/>
    </location>
</feature>
<proteinExistence type="predicted"/>
<feature type="region of interest" description="Disordered" evidence="1">
    <location>
        <begin position="40"/>
        <end position="81"/>
    </location>
</feature>
<sequence>MLIPQAVIQQSLPCQHRAVRDSKEDKARLLLLIQQIGRAGNERLSSRDSASQSSPEETKLAGPNSLDATKQASQNEMVGIL</sequence>
<name>A0A5B8IA64_9GAMM</name>
<dbReference type="AlphaFoldDB" id="A0A5B8IA64"/>
<gene>
    <name evidence="2" type="ORF">Dpoa569_0003008</name>
</gene>
<dbReference type="Proteomes" id="UP000320591">
    <property type="component" value="Chromosome"/>
</dbReference>
<dbReference type="RefSeq" id="WP_042872311.1">
    <property type="nucleotide sequence ID" value="NZ_CM001975.1"/>
</dbReference>
<reference evidence="2 3" key="1">
    <citation type="journal article" date="2019" name="Environ. Microbiol.">
        <title>The phytopathogenic nature of Dickeya aquatica 174/2 and the dynamic early evolution of Dickeya pathogenicity.</title>
        <authorList>
            <person name="Duprey A."/>
            <person name="Taib N."/>
            <person name="Leonard S."/>
            <person name="Garin T."/>
            <person name="Flandrois J.P."/>
            <person name="Nasser W."/>
            <person name="Brochier-Armanet C."/>
            <person name="Reverchon S."/>
        </authorList>
    </citation>
    <scope>NUCLEOTIDE SEQUENCE [LARGE SCALE GENOMIC DNA]</scope>
    <source>
        <strain evidence="2 3">NCPPB 569</strain>
    </source>
</reference>
<dbReference type="EMBL" id="CP042220">
    <property type="protein sequence ID" value="QDX31043.1"/>
    <property type="molecule type" value="Genomic_DNA"/>
</dbReference>
<evidence type="ECO:0000256" key="1">
    <source>
        <dbReference type="SAM" id="MobiDB-lite"/>
    </source>
</evidence>
<accession>A0A5B8IA64</accession>
<dbReference type="KEGG" id="dic:Dpoa569_0003008"/>
<protein>
    <submittedName>
        <fullName evidence="2">Uncharacterized protein</fullName>
    </submittedName>
</protein>
<evidence type="ECO:0000313" key="3">
    <source>
        <dbReference type="Proteomes" id="UP000320591"/>
    </source>
</evidence>
<keyword evidence="3" id="KW-1185">Reference proteome</keyword>
<evidence type="ECO:0000313" key="2">
    <source>
        <dbReference type="EMBL" id="QDX31043.1"/>
    </source>
</evidence>